<dbReference type="RefSeq" id="WP_337107999.1">
    <property type="nucleotide sequence ID" value="NZ_JAPYKS010000017.1"/>
</dbReference>
<evidence type="ECO:0000259" key="1">
    <source>
        <dbReference type="Pfam" id="PF13302"/>
    </source>
</evidence>
<evidence type="ECO:0000313" key="2">
    <source>
        <dbReference type="EMBL" id="MEI9411445.1"/>
    </source>
</evidence>
<dbReference type="SUPFAM" id="SSF55729">
    <property type="entry name" value="Acyl-CoA N-acyltransferases (Nat)"/>
    <property type="match status" value="1"/>
</dbReference>
<name>A0ABU8L294_9HYPH</name>
<proteinExistence type="predicted"/>
<gene>
    <name evidence="2" type="ORF">O7A60_22130</name>
</gene>
<sequence length="116" mass="12298">MGVQSRQPALVGDLVELSPLSPEHSAALLSAAADGELWNLKATVVPGPGAIDDYIANALAGRQAGTVMPYAIILRATGLICGSTRFWKIDRANRKLEIGHTWLGSSVQRSGVQYRG</sequence>
<accession>A0ABU8L294</accession>
<dbReference type="Gene3D" id="3.40.630.30">
    <property type="match status" value="1"/>
</dbReference>
<feature type="domain" description="N-acetyltransferase" evidence="1">
    <location>
        <begin position="16"/>
        <end position="111"/>
    </location>
</feature>
<evidence type="ECO:0000313" key="3">
    <source>
        <dbReference type="Proteomes" id="UP001387293"/>
    </source>
</evidence>
<dbReference type="Proteomes" id="UP001387293">
    <property type="component" value="Unassembled WGS sequence"/>
</dbReference>
<comment type="caution">
    <text evidence="2">The sequence shown here is derived from an EMBL/GenBank/DDBJ whole genome shotgun (WGS) entry which is preliminary data.</text>
</comment>
<dbReference type="PANTHER" id="PTHR43610">
    <property type="entry name" value="BLL6696 PROTEIN"/>
    <property type="match status" value="1"/>
</dbReference>
<dbReference type="Pfam" id="PF13302">
    <property type="entry name" value="Acetyltransf_3"/>
    <property type="match status" value="1"/>
</dbReference>
<dbReference type="PANTHER" id="PTHR43610:SF1">
    <property type="entry name" value="N-ACETYLTRANSFERASE DOMAIN-CONTAINING PROTEIN"/>
    <property type="match status" value="1"/>
</dbReference>
<protein>
    <submittedName>
        <fullName evidence="2">GNAT family N-acetyltransferase</fullName>
    </submittedName>
</protein>
<organism evidence="2 3">
    <name type="scientific">Mesorhizobium salmacidum</name>
    <dbReference type="NCBI Taxonomy" id="3015171"/>
    <lineage>
        <taxon>Bacteria</taxon>
        <taxon>Pseudomonadati</taxon>
        <taxon>Pseudomonadota</taxon>
        <taxon>Alphaproteobacteria</taxon>
        <taxon>Hyphomicrobiales</taxon>
        <taxon>Phyllobacteriaceae</taxon>
        <taxon>Mesorhizobium</taxon>
    </lineage>
</organism>
<dbReference type="InterPro" id="IPR000182">
    <property type="entry name" value="GNAT_dom"/>
</dbReference>
<dbReference type="InterPro" id="IPR016181">
    <property type="entry name" value="Acyl_CoA_acyltransferase"/>
</dbReference>
<reference evidence="2 3" key="1">
    <citation type="submission" date="2022-12" db="EMBL/GenBank/DDBJ databases">
        <authorList>
            <person name="Muema E."/>
        </authorList>
    </citation>
    <scope>NUCLEOTIDE SEQUENCE [LARGE SCALE GENOMIC DNA]</scope>
    <source>
        <strain evidence="3">1326</strain>
    </source>
</reference>
<dbReference type="EMBL" id="JAPYKS010000017">
    <property type="protein sequence ID" value="MEI9411445.1"/>
    <property type="molecule type" value="Genomic_DNA"/>
</dbReference>
<keyword evidence="3" id="KW-1185">Reference proteome</keyword>